<reference evidence="1 2" key="1">
    <citation type="submission" date="2016-11" db="EMBL/GenBank/DDBJ databases">
        <authorList>
            <person name="Jaros S."/>
            <person name="Januszkiewicz K."/>
            <person name="Wedrychowicz H."/>
        </authorList>
    </citation>
    <scope>NUCLEOTIDE SEQUENCE [LARGE SCALE GENOMIC DNA]</scope>
    <source>
        <strain evidence="1 2">DSM 24574</strain>
    </source>
</reference>
<name>A0A1M5LLW7_9BACT</name>
<dbReference type="Proteomes" id="UP000184212">
    <property type="component" value="Unassembled WGS sequence"/>
</dbReference>
<dbReference type="EMBL" id="FQWQ01000001">
    <property type="protein sequence ID" value="SHG66057.1"/>
    <property type="molecule type" value="Genomic_DNA"/>
</dbReference>
<dbReference type="STRING" id="947013.SAMN04488109_1290"/>
<keyword evidence="2" id="KW-1185">Reference proteome</keyword>
<accession>A0A1M5LLW7</accession>
<dbReference type="InterPro" id="IPR011944">
    <property type="entry name" value="Steroid_delta5-4_isomerase"/>
</dbReference>
<dbReference type="AlphaFoldDB" id="A0A1M5LLW7"/>
<dbReference type="Gene3D" id="3.10.450.50">
    <property type="match status" value="1"/>
</dbReference>
<proteinExistence type="predicted"/>
<dbReference type="InterPro" id="IPR032710">
    <property type="entry name" value="NTF2-like_dom_sf"/>
</dbReference>
<evidence type="ECO:0000313" key="1">
    <source>
        <dbReference type="EMBL" id="SHG66057.1"/>
    </source>
</evidence>
<sequence length="167" mass="18411">MKAIKVIKTANAMDTLSSKPASAGQQKVQDLYRQLLQQWNAKSAKGFSNLFHEQGWAVGFDGSELKGREGIFEELSRVFNDHRTGTYVGMVKEVRFPNADTALLHAVAGMIPAGENYINPSLNAIQTLVASNIKNEWRIELFQNTPAQFHGRPELAIALTAELAALI</sequence>
<protein>
    <recommendedName>
        <fullName evidence="3">SnoaL-like domain-containing protein</fullName>
    </recommendedName>
</protein>
<dbReference type="SUPFAM" id="SSF54427">
    <property type="entry name" value="NTF2-like"/>
    <property type="match status" value="1"/>
</dbReference>
<evidence type="ECO:0000313" key="2">
    <source>
        <dbReference type="Proteomes" id="UP000184212"/>
    </source>
</evidence>
<evidence type="ECO:0008006" key="3">
    <source>
        <dbReference type="Google" id="ProtNLM"/>
    </source>
</evidence>
<gene>
    <name evidence="1" type="ORF">SAMN04488109_1290</name>
</gene>
<dbReference type="NCBIfam" id="TIGR02246">
    <property type="entry name" value="SgcJ/EcaC family oxidoreductase"/>
    <property type="match status" value="1"/>
</dbReference>
<organism evidence="1 2">
    <name type="scientific">Chryseolinea serpens</name>
    <dbReference type="NCBI Taxonomy" id="947013"/>
    <lineage>
        <taxon>Bacteria</taxon>
        <taxon>Pseudomonadati</taxon>
        <taxon>Bacteroidota</taxon>
        <taxon>Cytophagia</taxon>
        <taxon>Cytophagales</taxon>
        <taxon>Fulvivirgaceae</taxon>
        <taxon>Chryseolinea</taxon>
    </lineage>
</organism>